<dbReference type="PROSITE" id="PS00463">
    <property type="entry name" value="ZN2_CY6_FUNGAL_1"/>
    <property type="match status" value="1"/>
</dbReference>
<dbReference type="PANTHER" id="PTHR47657:SF10">
    <property type="entry name" value="ZN(II)2CYS6 TRANSCRIPTION FACTOR (EUROFUNG)"/>
    <property type="match status" value="1"/>
</dbReference>
<keyword evidence="4" id="KW-0539">Nucleus</keyword>
<dbReference type="Pfam" id="PF11951">
    <property type="entry name" value="Fungal_trans_2"/>
    <property type="match status" value="1"/>
</dbReference>
<evidence type="ECO:0000313" key="8">
    <source>
        <dbReference type="Proteomes" id="UP001147695"/>
    </source>
</evidence>
<dbReference type="CDD" id="cd00067">
    <property type="entry name" value="GAL4"/>
    <property type="match status" value="1"/>
</dbReference>
<feature type="compositionally biased region" description="Polar residues" evidence="5">
    <location>
        <begin position="81"/>
        <end position="90"/>
    </location>
</feature>
<dbReference type="PROSITE" id="PS50048">
    <property type="entry name" value="ZN2_CY6_FUNGAL_2"/>
    <property type="match status" value="1"/>
</dbReference>
<evidence type="ECO:0000256" key="3">
    <source>
        <dbReference type="ARBA" id="ARBA00023163"/>
    </source>
</evidence>
<dbReference type="Proteomes" id="UP001147695">
    <property type="component" value="Unassembled WGS sequence"/>
</dbReference>
<feature type="compositionally biased region" description="Basic residues" evidence="5">
    <location>
        <begin position="23"/>
        <end position="32"/>
    </location>
</feature>
<keyword evidence="2" id="KW-0238">DNA-binding</keyword>
<dbReference type="InterPro" id="IPR052400">
    <property type="entry name" value="Zn2-C6_fungal_TF"/>
</dbReference>
<keyword evidence="3" id="KW-0804">Transcription</keyword>
<dbReference type="GO" id="GO:0008270">
    <property type="term" value="F:zinc ion binding"/>
    <property type="evidence" value="ECO:0007669"/>
    <property type="project" value="InterPro"/>
</dbReference>
<evidence type="ECO:0000256" key="5">
    <source>
        <dbReference type="SAM" id="MobiDB-lite"/>
    </source>
</evidence>
<dbReference type="SMART" id="SM00066">
    <property type="entry name" value="GAL4"/>
    <property type="match status" value="1"/>
</dbReference>
<dbReference type="PANTHER" id="PTHR47657">
    <property type="entry name" value="STEROL REGULATORY ELEMENT-BINDING PROTEIN ECM22"/>
    <property type="match status" value="1"/>
</dbReference>
<evidence type="ECO:0000256" key="4">
    <source>
        <dbReference type="ARBA" id="ARBA00023242"/>
    </source>
</evidence>
<dbReference type="Gene3D" id="4.10.240.10">
    <property type="entry name" value="Zn(2)-C6 fungal-type DNA-binding domain"/>
    <property type="match status" value="1"/>
</dbReference>
<organism evidence="7 8">
    <name type="scientific">Penicillium brevicompactum</name>
    <dbReference type="NCBI Taxonomy" id="5074"/>
    <lineage>
        <taxon>Eukaryota</taxon>
        <taxon>Fungi</taxon>
        <taxon>Dikarya</taxon>
        <taxon>Ascomycota</taxon>
        <taxon>Pezizomycotina</taxon>
        <taxon>Eurotiomycetes</taxon>
        <taxon>Eurotiomycetidae</taxon>
        <taxon>Eurotiales</taxon>
        <taxon>Aspergillaceae</taxon>
        <taxon>Penicillium</taxon>
    </lineage>
</organism>
<evidence type="ECO:0000256" key="2">
    <source>
        <dbReference type="ARBA" id="ARBA00023125"/>
    </source>
</evidence>
<dbReference type="GO" id="GO:0000981">
    <property type="term" value="F:DNA-binding transcription factor activity, RNA polymerase II-specific"/>
    <property type="evidence" value="ECO:0007669"/>
    <property type="project" value="InterPro"/>
</dbReference>
<dbReference type="InterPro" id="IPR021858">
    <property type="entry name" value="Fun_TF"/>
</dbReference>
<accession>A0A9W9UNH7</accession>
<dbReference type="Pfam" id="PF00172">
    <property type="entry name" value="Zn_clus"/>
    <property type="match status" value="1"/>
</dbReference>
<evidence type="ECO:0000259" key="6">
    <source>
        <dbReference type="PROSITE" id="PS50048"/>
    </source>
</evidence>
<evidence type="ECO:0000256" key="1">
    <source>
        <dbReference type="ARBA" id="ARBA00023015"/>
    </source>
</evidence>
<dbReference type="GO" id="GO:0003677">
    <property type="term" value="F:DNA binding"/>
    <property type="evidence" value="ECO:0007669"/>
    <property type="project" value="UniProtKB-KW"/>
</dbReference>
<feature type="domain" description="Zn(2)-C6 fungal-type" evidence="6">
    <location>
        <begin position="35"/>
        <end position="65"/>
    </location>
</feature>
<name>A0A9W9UNH7_PENBR</name>
<feature type="compositionally biased region" description="Low complexity" evidence="5">
    <location>
        <begin position="1"/>
        <end position="20"/>
    </location>
</feature>
<sequence length="513" mass="56329">MSHDPSQSPGGASAPSANPSVRPRNRISHTKSRGGCYTCKRRRIKCDEQKPVCGSCSVRGGECIFPDPGSTKNKPRRPASHNPNATTPSSDPGKYDLPIQGGGQYAGISPLSFNLGPTGASNDEGRPDGHLNMTDLNLLQHFILHTSKKMTLNPAKTLVWERVFPEIAGANEFLMHLLLALAGLDILTEQPHDFSNSIEQQTPSDPLSKSLQLDRLRVVVEHHQLGLKGLKEKLWSVNESNAEILMTGSMLIVGFAFASLRFGDMNFPQPTSSSPGSLDVSNAGKPQTHWLRLVGGVASITRNHWMTVKTGRCRALLNFGNSHEDWKLCRSELDGTVPMELGAKISKFASGGGKAVSDLRTLIHALEASVEQTFPNSEQSHTLKEQLHALTIFEETYMRVLYALRLQRFESRPSSNIDVQAEIEEAAVTSWPSFISQGFISSLEFHGHFGVIEGVSFTILAHLYLTLAVLKDTWYLGATFDAEIGKINTLISGLRDERLVRLMEWPMAVAQTP</sequence>
<feature type="region of interest" description="Disordered" evidence="5">
    <location>
        <begin position="1"/>
        <end position="34"/>
    </location>
</feature>
<dbReference type="InterPro" id="IPR001138">
    <property type="entry name" value="Zn2Cys6_DnaBD"/>
</dbReference>
<dbReference type="SUPFAM" id="SSF57701">
    <property type="entry name" value="Zn2/Cys6 DNA-binding domain"/>
    <property type="match status" value="1"/>
</dbReference>
<dbReference type="AlphaFoldDB" id="A0A9W9UNH7"/>
<proteinExistence type="predicted"/>
<reference evidence="7" key="2">
    <citation type="journal article" date="2023" name="IMA Fungus">
        <title>Comparative genomic study of the Penicillium genus elucidates a diverse pangenome and 15 lateral gene transfer events.</title>
        <authorList>
            <person name="Petersen C."/>
            <person name="Sorensen T."/>
            <person name="Nielsen M.R."/>
            <person name="Sondergaard T.E."/>
            <person name="Sorensen J.L."/>
            <person name="Fitzpatrick D.A."/>
            <person name="Frisvad J.C."/>
            <person name="Nielsen K.L."/>
        </authorList>
    </citation>
    <scope>NUCLEOTIDE SEQUENCE</scope>
    <source>
        <strain evidence="7">IBT 35673</strain>
    </source>
</reference>
<keyword evidence="1" id="KW-0805">Transcription regulation</keyword>
<protein>
    <submittedName>
        <fullName evidence="7">C6 finger domain protein</fullName>
    </submittedName>
</protein>
<evidence type="ECO:0000313" key="7">
    <source>
        <dbReference type="EMBL" id="KAJ5351372.1"/>
    </source>
</evidence>
<gene>
    <name evidence="7" type="ORF">N7452_000346</name>
</gene>
<feature type="region of interest" description="Disordered" evidence="5">
    <location>
        <begin position="65"/>
        <end position="93"/>
    </location>
</feature>
<dbReference type="InterPro" id="IPR036864">
    <property type="entry name" value="Zn2-C6_fun-type_DNA-bd_sf"/>
</dbReference>
<dbReference type="EMBL" id="JAPZBQ010000001">
    <property type="protein sequence ID" value="KAJ5351372.1"/>
    <property type="molecule type" value="Genomic_DNA"/>
</dbReference>
<reference evidence="7" key="1">
    <citation type="submission" date="2022-12" db="EMBL/GenBank/DDBJ databases">
        <authorList>
            <person name="Petersen C."/>
        </authorList>
    </citation>
    <scope>NUCLEOTIDE SEQUENCE</scope>
    <source>
        <strain evidence="7">IBT 35673</strain>
    </source>
</reference>
<comment type="caution">
    <text evidence="7">The sequence shown here is derived from an EMBL/GenBank/DDBJ whole genome shotgun (WGS) entry which is preliminary data.</text>
</comment>